<feature type="region of interest" description="Disordered" evidence="11">
    <location>
        <begin position="1"/>
        <end position="30"/>
    </location>
</feature>
<dbReference type="SUPFAM" id="SSF57850">
    <property type="entry name" value="RING/U-box"/>
    <property type="match status" value="1"/>
</dbReference>
<feature type="region of interest" description="Disordered" evidence="11">
    <location>
        <begin position="51"/>
        <end position="101"/>
    </location>
</feature>
<feature type="domain" description="RING-type" evidence="13">
    <location>
        <begin position="669"/>
        <end position="715"/>
    </location>
</feature>
<evidence type="ECO:0000259" key="13">
    <source>
        <dbReference type="PROSITE" id="PS50089"/>
    </source>
</evidence>
<evidence type="ECO:0000313" key="16">
    <source>
        <dbReference type="EMBL" id="CAE0724912.1"/>
    </source>
</evidence>
<dbReference type="InterPro" id="IPR001841">
    <property type="entry name" value="Znf_RING"/>
</dbReference>
<keyword evidence="5 10" id="KW-0863">Zinc-finger</keyword>
<dbReference type="SMART" id="SM00184">
    <property type="entry name" value="RING"/>
    <property type="match status" value="1"/>
</dbReference>
<dbReference type="GO" id="GO:0000151">
    <property type="term" value="C:ubiquitin ligase complex"/>
    <property type="evidence" value="ECO:0007669"/>
    <property type="project" value="TreeGrafter"/>
</dbReference>
<keyword evidence="8 12" id="KW-1133">Transmembrane helix</keyword>
<dbReference type="PROSITE" id="PS51140">
    <property type="entry name" value="CUE"/>
    <property type="match status" value="1"/>
</dbReference>
<dbReference type="GO" id="GO:0043130">
    <property type="term" value="F:ubiquitin binding"/>
    <property type="evidence" value="ECO:0007669"/>
    <property type="project" value="InterPro"/>
</dbReference>
<feature type="transmembrane region" description="Helical" evidence="12">
    <location>
        <begin position="429"/>
        <end position="448"/>
    </location>
</feature>
<evidence type="ECO:0000256" key="1">
    <source>
        <dbReference type="ARBA" id="ARBA00004141"/>
    </source>
</evidence>
<evidence type="ECO:0000256" key="3">
    <source>
        <dbReference type="ARBA" id="ARBA00022692"/>
    </source>
</evidence>
<keyword evidence="4" id="KW-0479">Metal-binding</keyword>
<evidence type="ECO:0000256" key="7">
    <source>
        <dbReference type="ARBA" id="ARBA00022833"/>
    </source>
</evidence>
<feature type="compositionally biased region" description="Low complexity" evidence="11">
    <location>
        <begin position="84"/>
        <end position="95"/>
    </location>
</feature>
<feature type="region of interest" description="Disordered" evidence="11">
    <location>
        <begin position="509"/>
        <end position="534"/>
    </location>
</feature>
<feature type="domain" description="CUE" evidence="14">
    <location>
        <begin position="899"/>
        <end position="940"/>
    </location>
</feature>
<evidence type="ECO:0000256" key="11">
    <source>
        <dbReference type="SAM" id="MobiDB-lite"/>
    </source>
</evidence>
<evidence type="ECO:0000256" key="10">
    <source>
        <dbReference type="PROSITE-ProRule" id="PRU00175"/>
    </source>
</evidence>
<accession>A0A6V0BLU7</accession>
<keyword evidence="9 12" id="KW-0472">Membrane</keyword>
<feature type="compositionally biased region" description="Polar residues" evidence="11">
    <location>
        <begin position="9"/>
        <end position="23"/>
    </location>
</feature>
<dbReference type="GO" id="GO:0008270">
    <property type="term" value="F:zinc ion binding"/>
    <property type="evidence" value="ECO:0007669"/>
    <property type="project" value="UniProtKB-KW"/>
</dbReference>
<keyword evidence="7" id="KW-0862">Zinc</keyword>
<proteinExistence type="predicted"/>
<dbReference type="GO" id="GO:0061630">
    <property type="term" value="F:ubiquitin protein ligase activity"/>
    <property type="evidence" value="ECO:0007669"/>
    <property type="project" value="TreeGrafter"/>
</dbReference>
<evidence type="ECO:0000256" key="2">
    <source>
        <dbReference type="ARBA" id="ARBA00022679"/>
    </source>
</evidence>
<evidence type="ECO:0000256" key="5">
    <source>
        <dbReference type="ARBA" id="ARBA00022771"/>
    </source>
</evidence>
<dbReference type="PANTHER" id="PTHR15067">
    <property type="entry name" value="E3 UBIQUITIN-PROTEIN LIGASE RNF8"/>
    <property type="match status" value="1"/>
</dbReference>
<organism evidence="16">
    <name type="scientific">Pseudo-nitzschia australis</name>
    <dbReference type="NCBI Taxonomy" id="44445"/>
    <lineage>
        <taxon>Eukaryota</taxon>
        <taxon>Sar</taxon>
        <taxon>Stramenopiles</taxon>
        <taxon>Ochrophyta</taxon>
        <taxon>Bacillariophyta</taxon>
        <taxon>Bacillariophyceae</taxon>
        <taxon>Bacillariophycidae</taxon>
        <taxon>Bacillariales</taxon>
        <taxon>Bacillariaceae</taxon>
        <taxon>Pseudo-nitzschia</taxon>
    </lineage>
</organism>
<feature type="transmembrane region" description="Helical" evidence="12">
    <location>
        <begin position="296"/>
        <end position="317"/>
    </location>
</feature>
<dbReference type="GO" id="GO:0016020">
    <property type="term" value="C:membrane"/>
    <property type="evidence" value="ECO:0007669"/>
    <property type="project" value="UniProtKB-SubCell"/>
</dbReference>
<dbReference type="CDD" id="cd16448">
    <property type="entry name" value="RING-H2"/>
    <property type="match status" value="1"/>
</dbReference>
<reference evidence="16" key="1">
    <citation type="submission" date="2021-01" db="EMBL/GenBank/DDBJ databases">
        <authorList>
            <person name="Corre E."/>
            <person name="Pelletier E."/>
            <person name="Niang G."/>
            <person name="Scheremetjew M."/>
            <person name="Finn R."/>
            <person name="Kale V."/>
            <person name="Holt S."/>
            <person name="Cochrane G."/>
            <person name="Meng A."/>
            <person name="Brown T."/>
            <person name="Cohen L."/>
        </authorList>
    </citation>
    <scope>NUCLEOTIDE SEQUENCE</scope>
    <source>
        <strain evidence="16">10249 10 AB</strain>
    </source>
</reference>
<dbReference type="GO" id="GO:0016567">
    <property type="term" value="P:protein ubiquitination"/>
    <property type="evidence" value="ECO:0007669"/>
    <property type="project" value="TreeGrafter"/>
</dbReference>
<evidence type="ECO:0000256" key="8">
    <source>
        <dbReference type="ARBA" id="ARBA00022989"/>
    </source>
</evidence>
<feature type="transmembrane region" description="Helical" evidence="12">
    <location>
        <begin position="374"/>
        <end position="397"/>
    </location>
</feature>
<evidence type="ECO:0000256" key="4">
    <source>
        <dbReference type="ARBA" id="ARBA00022723"/>
    </source>
</evidence>
<keyword evidence="3 12" id="KW-0812">Transmembrane</keyword>
<dbReference type="PROSITE" id="PS50089">
    <property type="entry name" value="ZF_RING_2"/>
    <property type="match status" value="1"/>
</dbReference>
<dbReference type="PANTHER" id="PTHR15067:SF4">
    <property type="entry name" value="E3 UBIQUITIN-PROTEIN LIGASE RNF8"/>
    <property type="match status" value="1"/>
</dbReference>
<dbReference type="InterPro" id="IPR003892">
    <property type="entry name" value="CUE"/>
</dbReference>
<feature type="region of interest" description="Disordered" evidence="11">
    <location>
        <begin position="137"/>
        <end position="157"/>
    </location>
</feature>
<sequence length="947" mass="104761">MYRVVEGYNKNNDNNRPILSTKTLGGKKGVGARSVEVEKIITRAAAVAIATSRQREMEESPSNVGDACGDRDNKESRKRRRRPAAAPTSSSTSTEGQQLYNYGESNEQKFSKAEDTGFPEAKESSFSSLLASAKTKISAGKRNGNSKNNDNSNSNGNKIPVSWLKYWVEQTNEHVEETSTDIVRSKNENKERKMSVERKAWWKGPFRNIENSRDEKATGSKDGSCDNDDSGGSALPDHCQVGNVDDSAHLHQNKAKEDENEEWKWIDPVLVTRDSFPDMVTNIIDKILKSTIRLCIITNFMLAMTYLLHSAVAAWFLSYSGSSDGSNNGGAMRRQQNTRIEDNPTLLVADWTFASSSAATGARERMGSFLIFKLLLISAVVAPDTLDLLILLTWFTLLGCLRGLDHLAHSTNTHLTAMGQPPEKGVVQLLFWVLACDLVAAGSCVALFHTAGLGMVLLLTCDCALLGADVVSHILKYYQCVLENSHDTIIRGLEECQLELQLHRVNGDGNGNGNGEGYDTDNNSVNNEHEREEENVPNILEQEERLQTTVAMTPTEVRQESERLDREMEGLALIHSRRLSILDTGIFGLEMACHTLTVAHFCHIWSLNGVQFTLIDGILALHLHSAISSTCKKLERRRNVYNIARDLQGQFPNATEEELKKASIAGDVCCICLGSMTTGGNVKKIHCGHFYHTHCLIEVIERAQNLQLAKCPLCRAPLVDGSHPVVAPSPTNGNNGINDNQQRNIPIVPPIDVQEGNQIAAIEMATAVGGDGDGGRDLIRVEDERALFRFSTEGILPVWMPVPAFSFEVVRRPTLGAQRAGQPQNEQIEPDVPIPAQPIHMDVSNERGAHPETETDIQIHALQQQQQRQQQPQQHQENELPFLRRVLMLTGLMPMSPEEEARALGQLVDMFPQYDRSDLATELRDRGSIEAVTEAILMGIFRGVPRG</sequence>
<evidence type="ECO:0000256" key="12">
    <source>
        <dbReference type="SAM" id="Phobius"/>
    </source>
</evidence>
<dbReference type="EMBL" id="HBIX01025744">
    <property type="protein sequence ID" value="CAE0724911.1"/>
    <property type="molecule type" value="Transcribed_RNA"/>
</dbReference>
<keyword evidence="2" id="KW-0808">Transferase</keyword>
<dbReference type="GO" id="GO:0005829">
    <property type="term" value="C:cytosol"/>
    <property type="evidence" value="ECO:0007669"/>
    <property type="project" value="TreeGrafter"/>
</dbReference>
<keyword evidence="6" id="KW-0833">Ubl conjugation pathway</keyword>
<evidence type="ECO:0000256" key="9">
    <source>
        <dbReference type="ARBA" id="ARBA00023136"/>
    </source>
</evidence>
<feature type="region of interest" description="Disordered" evidence="11">
    <location>
        <begin position="211"/>
        <end position="244"/>
    </location>
</feature>
<evidence type="ECO:0000313" key="15">
    <source>
        <dbReference type="EMBL" id="CAE0724911.1"/>
    </source>
</evidence>
<evidence type="ECO:0000256" key="6">
    <source>
        <dbReference type="ARBA" id="ARBA00022786"/>
    </source>
</evidence>
<feature type="compositionally biased region" description="Low complexity" evidence="11">
    <location>
        <begin position="140"/>
        <end position="157"/>
    </location>
</feature>
<evidence type="ECO:0008006" key="17">
    <source>
        <dbReference type="Google" id="ProtNLM"/>
    </source>
</evidence>
<dbReference type="AlphaFoldDB" id="A0A6V0BLU7"/>
<dbReference type="Pfam" id="PF13639">
    <property type="entry name" value="zf-RING_2"/>
    <property type="match status" value="1"/>
</dbReference>
<dbReference type="Gene3D" id="3.30.40.10">
    <property type="entry name" value="Zinc/RING finger domain, C3HC4 (zinc finger)"/>
    <property type="match status" value="1"/>
</dbReference>
<evidence type="ECO:0000259" key="14">
    <source>
        <dbReference type="PROSITE" id="PS51140"/>
    </source>
</evidence>
<gene>
    <name evidence="15" type="ORF">PAUS00366_LOCUS17668</name>
    <name evidence="16" type="ORF">PAUS00366_LOCUS17669</name>
</gene>
<comment type="subcellular location">
    <subcellularLocation>
        <location evidence="1">Membrane</location>
        <topology evidence="1">Multi-pass membrane protein</topology>
    </subcellularLocation>
</comment>
<protein>
    <recommendedName>
        <fullName evidence="17">RING-type domain-containing protein</fullName>
    </recommendedName>
</protein>
<dbReference type="InterPro" id="IPR013083">
    <property type="entry name" value="Znf_RING/FYVE/PHD"/>
</dbReference>
<dbReference type="EMBL" id="HBIX01025745">
    <property type="protein sequence ID" value="CAE0724912.1"/>
    <property type="molecule type" value="Transcribed_RNA"/>
</dbReference>
<name>A0A6V0BLU7_9STRA</name>
<dbReference type="GO" id="GO:0006511">
    <property type="term" value="P:ubiquitin-dependent protein catabolic process"/>
    <property type="evidence" value="ECO:0007669"/>
    <property type="project" value="TreeGrafter"/>
</dbReference>